<evidence type="ECO:0000313" key="3">
    <source>
        <dbReference type="Proteomes" id="UP000054823"/>
    </source>
</evidence>
<dbReference type="InterPro" id="IPR013520">
    <property type="entry name" value="Ribonucl_H"/>
</dbReference>
<protein>
    <recommendedName>
        <fullName evidence="1">Exonuclease domain-containing protein</fullName>
    </recommendedName>
</protein>
<gene>
    <name evidence="2" type="primary">dinG</name>
    <name evidence="2" type="ORF">SHM7688_01102</name>
</gene>
<dbReference type="OrthoDB" id="9803913at2"/>
<keyword evidence="3" id="KW-1185">Reference proteome</keyword>
<dbReference type="GO" id="GO:0005829">
    <property type="term" value="C:cytosol"/>
    <property type="evidence" value="ECO:0007669"/>
    <property type="project" value="TreeGrafter"/>
</dbReference>
<organism evidence="2 3">
    <name type="scientific">Shimia marina</name>
    <dbReference type="NCBI Taxonomy" id="321267"/>
    <lineage>
        <taxon>Bacteria</taxon>
        <taxon>Pseudomonadati</taxon>
        <taxon>Pseudomonadota</taxon>
        <taxon>Alphaproteobacteria</taxon>
        <taxon>Rhodobacterales</taxon>
        <taxon>Roseobacteraceae</taxon>
    </lineage>
</organism>
<dbReference type="CDD" id="cd06130">
    <property type="entry name" value="DNA_pol_III_epsilon_like"/>
    <property type="match status" value="1"/>
</dbReference>
<dbReference type="GO" id="GO:0008408">
    <property type="term" value="F:3'-5' exonuclease activity"/>
    <property type="evidence" value="ECO:0007669"/>
    <property type="project" value="TreeGrafter"/>
</dbReference>
<dbReference type="Pfam" id="PF00929">
    <property type="entry name" value="RNase_T"/>
    <property type="match status" value="1"/>
</dbReference>
<dbReference type="PANTHER" id="PTHR30231:SF42">
    <property type="entry name" value="EXONUCLEASE"/>
    <property type="match status" value="1"/>
</dbReference>
<dbReference type="RefSeq" id="WP_058238941.1">
    <property type="nucleotide sequence ID" value="NZ_CYPW01000006.1"/>
</dbReference>
<dbReference type="SMART" id="SM00479">
    <property type="entry name" value="EXOIII"/>
    <property type="match status" value="1"/>
</dbReference>
<reference evidence="2 3" key="1">
    <citation type="submission" date="2015-09" db="EMBL/GenBank/DDBJ databases">
        <authorList>
            <consortium name="Swine Surveillance"/>
        </authorList>
    </citation>
    <scope>NUCLEOTIDE SEQUENCE [LARGE SCALE GENOMIC DNA]</scope>
    <source>
        <strain evidence="2 3">CECT 7688</strain>
    </source>
</reference>
<dbReference type="SUPFAM" id="SSF53098">
    <property type="entry name" value="Ribonuclease H-like"/>
    <property type="match status" value="1"/>
</dbReference>
<dbReference type="STRING" id="321267.SHM7688_01102"/>
<feature type="domain" description="Exonuclease" evidence="1">
    <location>
        <begin position="14"/>
        <end position="179"/>
    </location>
</feature>
<name>A0A0P1EN84_9RHOB</name>
<sequence length="197" mass="21420">MFLPDQPLPQGLFRFIALDVETANANRGSISQIGLACVRMDGTMETFATFIDPQEEFAPFNTELTGIDATTVRGAPSFAQAWKQLEPLLRGQLLVQHSGFDEKALMAACQQAGLPVPRLIWADSVKVARKAWPEFRGNGGHGLAHLKEALGLSFHHHDAGEDARAAAEVVLLAEARLSKTIEAITGRTAHLQMSFAF</sequence>
<dbReference type="Proteomes" id="UP000054823">
    <property type="component" value="Unassembled WGS sequence"/>
</dbReference>
<dbReference type="GO" id="GO:0006259">
    <property type="term" value="P:DNA metabolic process"/>
    <property type="evidence" value="ECO:0007669"/>
    <property type="project" value="UniProtKB-ARBA"/>
</dbReference>
<proteinExistence type="predicted"/>
<dbReference type="GO" id="GO:0003676">
    <property type="term" value="F:nucleic acid binding"/>
    <property type="evidence" value="ECO:0007669"/>
    <property type="project" value="InterPro"/>
</dbReference>
<dbReference type="EMBL" id="CYPW01000006">
    <property type="protein sequence ID" value="CUH51663.1"/>
    <property type="molecule type" value="Genomic_DNA"/>
</dbReference>
<accession>A0A0P1EN84</accession>
<dbReference type="AlphaFoldDB" id="A0A0P1EN84"/>
<dbReference type="Gene3D" id="3.30.420.10">
    <property type="entry name" value="Ribonuclease H-like superfamily/Ribonuclease H"/>
    <property type="match status" value="1"/>
</dbReference>
<dbReference type="InterPro" id="IPR036397">
    <property type="entry name" value="RNaseH_sf"/>
</dbReference>
<evidence type="ECO:0000259" key="1">
    <source>
        <dbReference type="SMART" id="SM00479"/>
    </source>
</evidence>
<evidence type="ECO:0000313" key="2">
    <source>
        <dbReference type="EMBL" id="CUH51663.1"/>
    </source>
</evidence>
<dbReference type="InterPro" id="IPR012337">
    <property type="entry name" value="RNaseH-like_sf"/>
</dbReference>
<dbReference type="PANTHER" id="PTHR30231">
    <property type="entry name" value="DNA POLYMERASE III SUBUNIT EPSILON"/>
    <property type="match status" value="1"/>
</dbReference>